<dbReference type="RefSeq" id="WP_268074843.1">
    <property type="nucleotide sequence ID" value="NZ_CP109965.1"/>
</dbReference>
<organism evidence="1 2">
    <name type="scientific">Catenovulum adriaticum</name>
    <dbReference type="NCBI Taxonomy" id="2984846"/>
    <lineage>
        <taxon>Bacteria</taxon>
        <taxon>Pseudomonadati</taxon>
        <taxon>Pseudomonadota</taxon>
        <taxon>Gammaproteobacteria</taxon>
        <taxon>Alteromonadales</taxon>
        <taxon>Alteromonadaceae</taxon>
        <taxon>Catenovulum</taxon>
    </lineage>
</organism>
<gene>
    <name evidence="1" type="ORF">OLW01_01350</name>
</gene>
<keyword evidence="2" id="KW-1185">Reference proteome</keyword>
<dbReference type="Proteomes" id="UP001163726">
    <property type="component" value="Chromosome"/>
</dbReference>
<evidence type="ECO:0000313" key="2">
    <source>
        <dbReference type="Proteomes" id="UP001163726"/>
    </source>
</evidence>
<name>A0ABY7AMP7_9ALTE</name>
<proteinExistence type="predicted"/>
<dbReference type="PROSITE" id="PS51257">
    <property type="entry name" value="PROKAR_LIPOPROTEIN"/>
    <property type="match status" value="1"/>
</dbReference>
<reference evidence="1" key="1">
    <citation type="submission" date="2022-10" db="EMBL/GenBank/DDBJ databases">
        <title>Catenovulum adriacola sp. nov. isolated in the Harbour of Susak.</title>
        <authorList>
            <person name="Schoch T."/>
            <person name="Reich S.J."/>
            <person name="Stoeferle S."/>
            <person name="Flaiz M."/>
            <person name="Kazda M."/>
            <person name="Riedel C.U."/>
            <person name="Duerre P."/>
        </authorList>
    </citation>
    <scope>NUCLEOTIDE SEQUENCE</scope>
    <source>
        <strain evidence="1">TS8</strain>
    </source>
</reference>
<dbReference type="EMBL" id="CP109965">
    <property type="protein sequence ID" value="WAJ70493.1"/>
    <property type="molecule type" value="Genomic_DNA"/>
</dbReference>
<evidence type="ECO:0008006" key="3">
    <source>
        <dbReference type="Google" id="ProtNLM"/>
    </source>
</evidence>
<protein>
    <recommendedName>
        <fullName evidence="3">Lipoprotein</fullName>
    </recommendedName>
</protein>
<evidence type="ECO:0000313" key="1">
    <source>
        <dbReference type="EMBL" id="WAJ70493.1"/>
    </source>
</evidence>
<accession>A0ABY7AMP7</accession>
<sequence length="270" mass="29217">MDNKLVPAFIACALMASCGGGSSDGNDAANDNGIPFGIQDGMPVSGVYLSVRGYTPDRIITEDEQTDGAAILIDKTLAIVHKGHSFLIYNLSGDRKRLNAEGRLYNADGSFKQNISSIGLAHSTELNGVEDYSETVELHTYEYNLVTKKEAAGRSVSNSTLYSGLTYLEAPFTTLAGNWVAEDGISSFAINTQGDITGSDQSGCQWEGRLTQPDSNRSVFKSNLTLTGCNRAGNYTMFAGFTTLEDYRVDLSNITFNNDFADSDNWTKQD</sequence>